<comment type="caution">
    <text evidence="2">The sequence shown here is derived from an EMBL/GenBank/DDBJ whole genome shotgun (WGS) entry which is preliminary data.</text>
</comment>
<reference evidence="2 3" key="1">
    <citation type="submission" date="2019-08" db="EMBL/GenBank/DDBJ databases">
        <authorList>
            <person name="Duncan S."/>
            <person name="Walker A."/>
        </authorList>
    </citation>
    <scope>NUCLEOTIDE SEQUENCE [LARGE SCALE GENOMIC DNA]</scope>
    <source>
        <strain evidence="2 3">T3WBe13</strain>
    </source>
</reference>
<accession>A0A5S4VF17</accession>
<dbReference type="RefSeq" id="WP_148873237.1">
    <property type="nucleotide sequence ID" value="NZ_JAJCJP010000064.1"/>
</dbReference>
<sequence length="85" mass="10147">DFRRVKNLKVYFDNNAISLTTDINEIEEWQGGDIVVFKKHIGIISDKRNRKGICFVIHHANPYQIYYEEDILEHRDDIIGHYRIS</sequence>
<dbReference type="EMBL" id="VSTF01000049">
    <property type="protein sequence ID" value="TYL56254.1"/>
    <property type="molecule type" value="Genomic_DNA"/>
</dbReference>
<protein>
    <submittedName>
        <fullName evidence="2">DUF1287 domain-containing protein</fullName>
    </submittedName>
</protein>
<dbReference type="EMBL" id="VSTF01000017">
    <property type="protein sequence ID" value="TYL57611.1"/>
    <property type="molecule type" value="Genomic_DNA"/>
</dbReference>
<reference evidence="2 3" key="2">
    <citation type="submission" date="2019-09" db="EMBL/GenBank/DDBJ databases">
        <title>Strain-level analysis of Eubacterium rectale using genomes from metagenomes.</title>
        <authorList>
            <person name="Karcher N."/>
            <person name="Segata N."/>
        </authorList>
    </citation>
    <scope>NUCLEOTIDE SEQUENCE [LARGE SCALE GENOMIC DNA]</scope>
    <source>
        <strain evidence="2 3">T3WBe13</strain>
    </source>
</reference>
<dbReference type="InterPro" id="IPR009706">
    <property type="entry name" value="DUF1287"/>
</dbReference>
<gene>
    <name evidence="2" type="ORF">FYL31_12765</name>
    <name evidence="1" type="ORF">FYL31_15130</name>
</gene>
<evidence type="ECO:0000313" key="2">
    <source>
        <dbReference type="EMBL" id="TYL57611.1"/>
    </source>
</evidence>
<name>A0A5S4VF17_9FIRM</name>
<proteinExistence type="predicted"/>
<dbReference type="Proteomes" id="UP000324327">
    <property type="component" value="Unassembled WGS sequence"/>
</dbReference>
<evidence type="ECO:0000313" key="1">
    <source>
        <dbReference type="EMBL" id="TYL56254.1"/>
    </source>
</evidence>
<organism evidence="2 3">
    <name type="scientific">Agathobacter rectalis</name>
    <dbReference type="NCBI Taxonomy" id="39491"/>
    <lineage>
        <taxon>Bacteria</taxon>
        <taxon>Bacillati</taxon>
        <taxon>Bacillota</taxon>
        <taxon>Clostridia</taxon>
        <taxon>Lachnospirales</taxon>
        <taxon>Lachnospiraceae</taxon>
        <taxon>Agathobacter</taxon>
    </lineage>
</organism>
<dbReference type="Pfam" id="PF06940">
    <property type="entry name" value="DUF1287"/>
    <property type="match status" value="1"/>
</dbReference>
<dbReference type="AlphaFoldDB" id="A0A5S4VF17"/>
<feature type="non-terminal residue" evidence="2">
    <location>
        <position position="1"/>
    </location>
</feature>
<evidence type="ECO:0000313" key="3">
    <source>
        <dbReference type="Proteomes" id="UP000324327"/>
    </source>
</evidence>